<name>A0A6A6QQM1_9PEZI</name>
<evidence type="ECO:0000259" key="2">
    <source>
        <dbReference type="Pfam" id="PF08450"/>
    </source>
</evidence>
<evidence type="ECO:0000256" key="1">
    <source>
        <dbReference type="SAM" id="SignalP"/>
    </source>
</evidence>
<feature type="signal peptide" evidence="1">
    <location>
        <begin position="1"/>
        <end position="27"/>
    </location>
</feature>
<organism evidence="3 4">
    <name type="scientific">Lophium mytilinum</name>
    <dbReference type="NCBI Taxonomy" id="390894"/>
    <lineage>
        <taxon>Eukaryota</taxon>
        <taxon>Fungi</taxon>
        <taxon>Dikarya</taxon>
        <taxon>Ascomycota</taxon>
        <taxon>Pezizomycotina</taxon>
        <taxon>Dothideomycetes</taxon>
        <taxon>Pleosporomycetidae</taxon>
        <taxon>Mytilinidiales</taxon>
        <taxon>Mytilinidiaceae</taxon>
        <taxon>Lophium</taxon>
    </lineage>
</organism>
<gene>
    <name evidence="3" type="ORF">BU16DRAFT_589345</name>
</gene>
<dbReference type="SUPFAM" id="SSF63829">
    <property type="entry name" value="Calcium-dependent phosphotriesterase"/>
    <property type="match status" value="1"/>
</dbReference>
<accession>A0A6A6QQM1</accession>
<feature type="domain" description="SMP-30/Gluconolactonase/LRE-like region" evidence="2">
    <location>
        <begin position="219"/>
        <end position="326"/>
    </location>
</feature>
<dbReference type="EMBL" id="MU004190">
    <property type="protein sequence ID" value="KAF2494456.1"/>
    <property type="molecule type" value="Genomic_DNA"/>
</dbReference>
<feature type="chain" id="PRO_5025337356" description="SMP-30/Gluconolactonase/LRE-like region domain-containing protein" evidence="1">
    <location>
        <begin position="28"/>
        <end position="353"/>
    </location>
</feature>
<dbReference type="PANTHER" id="PTHR42060">
    <property type="entry name" value="NHL REPEAT-CONTAINING PROTEIN-RELATED"/>
    <property type="match status" value="1"/>
</dbReference>
<dbReference type="Proteomes" id="UP000799750">
    <property type="component" value="Unassembled WGS sequence"/>
</dbReference>
<dbReference type="InterPro" id="IPR052998">
    <property type="entry name" value="Hetero-Diels-Alderase-like"/>
</dbReference>
<evidence type="ECO:0000313" key="4">
    <source>
        <dbReference type="Proteomes" id="UP000799750"/>
    </source>
</evidence>
<sequence>MHFAYNLSAVFKLSTLFITSFTPPTLASPVSSSNHGPSPSPVSLLHQFPPGVWAENLATTSTNSLLISLMSSPDLLLFNPSTPSIPPTLLHSFARNGPYASLLGLAATTPNSFAVVAGNYSFTAGAIPGTFALFTITLPPASAPDQAPEINLLANLPDAAFINGLIYHAFPSPAVLAGDSALGTVTRVELATGAVSTLLEVDAFKPCAGPPRGEGINGFHIQGQTLYFTNSGCRTFGTVPVSRDGRAVGEARVVVREPAPYFFDDFTVDETGVAYVAVSNGNAVARITPDGEVRVVAGGVNSTEVAEPTGVVWGRGDEGRVLFVSTGGGLGDPVNGTTVVGAQVLRIGVEGGW</sequence>
<keyword evidence="4" id="KW-1185">Reference proteome</keyword>
<dbReference type="InterPro" id="IPR011042">
    <property type="entry name" value="6-blade_b-propeller_TolB-like"/>
</dbReference>
<reference evidence="3" key="1">
    <citation type="journal article" date="2020" name="Stud. Mycol.">
        <title>101 Dothideomycetes genomes: a test case for predicting lifestyles and emergence of pathogens.</title>
        <authorList>
            <person name="Haridas S."/>
            <person name="Albert R."/>
            <person name="Binder M."/>
            <person name="Bloem J."/>
            <person name="Labutti K."/>
            <person name="Salamov A."/>
            <person name="Andreopoulos B."/>
            <person name="Baker S."/>
            <person name="Barry K."/>
            <person name="Bills G."/>
            <person name="Bluhm B."/>
            <person name="Cannon C."/>
            <person name="Castanera R."/>
            <person name="Culley D."/>
            <person name="Daum C."/>
            <person name="Ezra D."/>
            <person name="Gonzalez J."/>
            <person name="Henrissat B."/>
            <person name="Kuo A."/>
            <person name="Liang C."/>
            <person name="Lipzen A."/>
            <person name="Lutzoni F."/>
            <person name="Magnuson J."/>
            <person name="Mondo S."/>
            <person name="Nolan M."/>
            <person name="Ohm R."/>
            <person name="Pangilinan J."/>
            <person name="Park H.-J."/>
            <person name="Ramirez L."/>
            <person name="Alfaro M."/>
            <person name="Sun H."/>
            <person name="Tritt A."/>
            <person name="Yoshinaga Y."/>
            <person name="Zwiers L.-H."/>
            <person name="Turgeon B."/>
            <person name="Goodwin S."/>
            <person name="Spatafora J."/>
            <person name="Crous P."/>
            <person name="Grigoriev I."/>
        </authorList>
    </citation>
    <scope>NUCLEOTIDE SEQUENCE</scope>
    <source>
        <strain evidence="3">CBS 269.34</strain>
    </source>
</reference>
<dbReference type="AlphaFoldDB" id="A0A6A6QQM1"/>
<keyword evidence="1" id="KW-0732">Signal</keyword>
<dbReference type="OrthoDB" id="9977941at2759"/>
<dbReference type="Gene3D" id="2.120.10.30">
    <property type="entry name" value="TolB, C-terminal domain"/>
    <property type="match status" value="1"/>
</dbReference>
<dbReference type="Pfam" id="PF08450">
    <property type="entry name" value="SGL"/>
    <property type="match status" value="1"/>
</dbReference>
<protein>
    <recommendedName>
        <fullName evidence="2">SMP-30/Gluconolactonase/LRE-like region domain-containing protein</fullName>
    </recommendedName>
</protein>
<proteinExistence type="predicted"/>
<dbReference type="InterPro" id="IPR013658">
    <property type="entry name" value="SGL"/>
</dbReference>
<evidence type="ECO:0000313" key="3">
    <source>
        <dbReference type="EMBL" id="KAF2494456.1"/>
    </source>
</evidence>
<dbReference type="PANTHER" id="PTHR42060:SF1">
    <property type="entry name" value="NHL REPEAT-CONTAINING PROTEIN"/>
    <property type="match status" value="1"/>
</dbReference>